<dbReference type="InterPro" id="IPR050351">
    <property type="entry name" value="BphY/WalK/GraS-like"/>
</dbReference>
<proteinExistence type="predicted"/>
<evidence type="ECO:0000256" key="9">
    <source>
        <dbReference type="SAM" id="MobiDB-lite"/>
    </source>
</evidence>
<keyword evidence="7" id="KW-0902">Two-component regulatory system</keyword>
<feature type="transmembrane region" description="Helical" evidence="10">
    <location>
        <begin position="6"/>
        <end position="29"/>
    </location>
</feature>
<evidence type="ECO:0000256" key="1">
    <source>
        <dbReference type="ARBA" id="ARBA00000085"/>
    </source>
</evidence>
<evidence type="ECO:0000256" key="2">
    <source>
        <dbReference type="ARBA" id="ARBA00004236"/>
    </source>
</evidence>
<dbReference type="CDD" id="cd00082">
    <property type="entry name" value="HisKA"/>
    <property type="match status" value="1"/>
</dbReference>
<dbReference type="SUPFAM" id="SSF47384">
    <property type="entry name" value="Homodimeric domain of signal transducing histidine kinase"/>
    <property type="match status" value="1"/>
</dbReference>
<feature type="compositionally biased region" description="Low complexity" evidence="9">
    <location>
        <begin position="369"/>
        <end position="380"/>
    </location>
</feature>
<dbReference type="InterPro" id="IPR005467">
    <property type="entry name" value="His_kinase_dom"/>
</dbReference>
<evidence type="ECO:0000256" key="5">
    <source>
        <dbReference type="ARBA" id="ARBA00022679"/>
    </source>
</evidence>
<dbReference type="PROSITE" id="PS50109">
    <property type="entry name" value="HIS_KIN"/>
    <property type="match status" value="1"/>
</dbReference>
<dbReference type="Pfam" id="PF02518">
    <property type="entry name" value="HATPase_c"/>
    <property type="match status" value="1"/>
</dbReference>
<evidence type="ECO:0000256" key="4">
    <source>
        <dbReference type="ARBA" id="ARBA00022553"/>
    </source>
</evidence>
<evidence type="ECO:0000313" key="12">
    <source>
        <dbReference type="EMBL" id="GAA4751073.1"/>
    </source>
</evidence>
<keyword evidence="12" id="KW-0547">Nucleotide-binding</keyword>
<dbReference type="SUPFAM" id="SSF55874">
    <property type="entry name" value="ATPase domain of HSP90 chaperone/DNA topoisomerase II/histidine kinase"/>
    <property type="match status" value="1"/>
</dbReference>
<dbReference type="GO" id="GO:0005524">
    <property type="term" value="F:ATP binding"/>
    <property type="evidence" value="ECO:0007669"/>
    <property type="project" value="UniProtKB-KW"/>
</dbReference>
<evidence type="ECO:0000259" key="11">
    <source>
        <dbReference type="PROSITE" id="PS50109"/>
    </source>
</evidence>
<dbReference type="EMBL" id="BAABLP010000005">
    <property type="protein sequence ID" value="GAA4751073.1"/>
    <property type="molecule type" value="Genomic_DNA"/>
</dbReference>
<evidence type="ECO:0000313" key="13">
    <source>
        <dbReference type="Proteomes" id="UP001500121"/>
    </source>
</evidence>
<reference evidence="13" key="1">
    <citation type="journal article" date="2019" name="Int. J. Syst. Evol. Microbiol.">
        <title>The Global Catalogue of Microorganisms (GCM) 10K type strain sequencing project: providing services to taxonomists for standard genome sequencing and annotation.</title>
        <authorList>
            <consortium name="The Broad Institute Genomics Platform"/>
            <consortium name="The Broad Institute Genome Sequencing Center for Infectious Disease"/>
            <person name="Wu L."/>
            <person name="Ma J."/>
        </authorList>
    </citation>
    <scope>NUCLEOTIDE SEQUENCE [LARGE SCALE GENOMIC DNA]</scope>
    <source>
        <strain evidence="13">JCM 19015</strain>
    </source>
</reference>
<keyword evidence="10" id="KW-1133">Transmembrane helix</keyword>
<dbReference type="PRINTS" id="PR00344">
    <property type="entry name" value="BCTRLSENSOR"/>
</dbReference>
<protein>
    <recommendedName>
        <fullName evidence="8">Sensor-like histidine kinase SenX3</fullName>
        <ecNumber evidence="3">2.7.13.3</ecNumber>
    </recommendedName>
</protein>
<dbReference type="SMART" id="SM00388">
    <property type="entry name" value="HisKA"/>
    <property type="match status" value="1"/>
</dbReference>
<accession>A0ABP8ZA52</accession>
<keyword evidence="4" id="KW-0597">Phosphoprotein</keyword>
<dbReference type="Gene3D" id="1.10.287.130">
    <property type="match status" value="1"/>
</dbReference>
<comment type="caution">
    <text evidence="12">The sequence shown here is derived from an EMBL/GenBank/DDBJ whole genome shotgun (WGS) entry which is preliminary data.</text>
</comment>
<keyword evidence="10" id="KW-0812">Transmembrane</keyword>
<keyword evidence="13" id="KW-1185">Reference proteome</keyword>
<evidence type="ECO:0000256" key="7">
    <source>
        <dbReference type="ARBA" id="ARBA00023012"/>
    </source>
</evidence>
<dbReference type="InterPro" id="IPR003594">
    <property type="entry name" value="HATPase_dom"/>
</dbReference>
<gene>
    <name evidence="12" type="ORF">GCM10025783_24470</name>
</gene>
<dbReference type="EC" id="2.7.13.3" evidence="3"/>
<evidence type="ECO:0000256" key="10">
    <source>
        <dbReference type="SAM" id="Phobius"/>
    </source>
</evidence>
<evidence type="ECO:0000256" key="8">
    <source>
        <dbReference type="ARBA" id="ARBA00039401"/>
    </source>
</evidence>
<dbReference type="PANTHER" id="PTHR45453">
    <property type="entry name" value="PHOSPHATE REGULON SENSOR PROTEIN PHOR"/>
    <property type="match status" value="1"/>
</dbReference>
<keyword evidence="6" id="KW-0418">Kinase</keyword>
<dbReference type="CDD" id="cd00075">
    <property type="entry name" value="HATPase"/>
    <property type="match status" value="1"/>
</dbReference>
<evidence type="ECO:0000256" key="3">
    <source>
        <dbReference type="ARBA" id="ARBA00012438"/>
    </source>
</evidence>
<dbReference type="InterPro" id="IPR004358">
    <property type="entry name" value="Sig_transdc_His_kin-like_C"/>
</dbReference>
<dbReference type="InterPro" id="IPR036097">
    <property type="entry name" value="HisK_dim/P_sf"/>
</dbReference>
<dbReference type="InterPro" id="IPR036890">
    <property type="entry name" value="HATPase_C_sf"/>
</dbReference>
<keyword evidence="12" id="KW-0067">ATP-binding</keyword>
<dbReference type="RefSeq" id="WP_345481527.1">
    <property type="nucleotide sequence ID" value="NZ_BAABLP010000005.1"/>
</dbReference>
<feature type="domain" description="Histidine kinase" evidence="11">
    <location>
        <begin position="156"/>
        <end position="372"/>
    </location>
</feature>
<feature type="region of interest" description="Disordered" evidence="9">
    <location>
        <begin position="366"/>
        <end position="389"/>
    </location>
</feature>
<comment type="catalytic activity">
    <reaction evidence="1">
        <text>ATP + protein L-histidine = ADP + protein N-phospho-L-histidine.</text>
        <dbReference type="EC" id="2.7.13.3"/>
    </reaction>
</comment>
<dbReference type="SMART" id="SM00387">
    <property type="entry name" value="HATPase_c"/>
    <property type="match status" value="1"/>
</dbReference>
<dbReference type="Gene3D" id="3.30.565.10">
    <property type="entry name" value="Histidine kinase-like ATPase, C-terminal domain"/>
    <property type="match status" value="1"/>
</dbReference>
<dbReference type="InterPro" id="IPR003661">
    <property type="entry name" value="HisK_dim/P_dom"/>
</dbReference>
<organism evidence="12 13">
    <name type="scientific">Amnibacterium soli</name>
    <dbReference type="NCBI Taxonomy" id="1282736"/>
    <lineage>
        <taxon>Bacteria</taxon>
        <taxon>Bacillati</taxon>
        <taxon>Actinomycetota</taxon>
        <taxon>Actinomycetes</taxon>
        <taxon>Micrococcales</taxon>
        <taxon>Microbacteriaceae</taxon>
        <taxon>Amnibacterium</taxon>
    </lineage>
</organism>
<comment type="subcellular location">
    <subcellularLocation>
        <location evidence="2">Cell membrane</location>
    </subcellularLocation>
</comment>
<evidence type="ECO:0000256" key="6">
    <source>
        <dbReference type="ARBA" id="ARBA00022777"/>
    </source>
</evidence>
<dbReference type="Proteomes" id="UP001500121">
    <property type="component" value="Unassembled WGS sequence"/>
</dbReference>
<sequence>MSAASIVVLGIVFGLTVGVLFTVLIRAALDRGAEVLDLQATALPDGALAVLDALTQPALVVDGSNSVLQATPEALALGLTDGRALTHPELERLVDEARTDCASRGTDLVLVRAAGARNLVVTARAAPIDTTRVLLLIDDRSDAVRLEAVRRDFVANVSHELKTPIGAVSLLSEALQSAADDPDQVRRFAARLTTEAGRLGALVQQIIEFSRVQGADPLQSAEAVPLDEVLRAAVDRTRVAAEARDVSVVLGKKSGLWTLGDRAMITTAVQNLVANAIAFSATGGHVGLGVRSREGVVEIAVSDQGIGIAEEDLDRVFERFYRTDQARSRSTGGTGLGLSIVKHIAENHGGEVRLWSRVGRGSTFTVRLPETPAPASAAARPSRREKERA</sequence>
<keyword evidence="5" id="KW-0808">Transferase</keyword>
<name>A0ABP8ZA52_9MICO</name>
<dbReference type="PANTHER" id="PTHR45453:SF1">
    <property type="entry name" value="PHOSPHATE REGULON SENSOR PROTEIN PHOR"/>
    <property type="match status" value="1"/>
</dbReference>
<keyword evidence="10" id="KW-0472">Membrane</keyword>
<dbReference type="Pfam" id="PF00512">
    <property type="entry name" value="HisKA"/>
    <property type="match status" value="1"/>
</dbReference>